<evidence type="ECO:0000256" key="2">
    <source>
        <dbReference type="SAM" id="Phobius"/>
    </source>
</evidence>
<sequence length="82" mass="8991">MVRTLNLNIYSRSLWNSHGHGTITLTCPLIAIMLLGKHEPGRKGKRGGRSQAEDTTVQRKPPVDDGPSSPSPPEKAARYTLQ</sequence>
<accession>A0A0V1KKV1</accession>
<comment type="caution">
    <text evidence="3">The sequence shown here is derived from an EMBL/GenBank/DDBJ whole genome shotgun (WGS) entry which is preliminary data.</text>
</comment>
<organism evidence="3 4">
    <name type="scientific">Trichinella nativa</name>
    <dbReference type="NCBI Taxonomy" id="6335"/>
    <lineage>
        <taxon>Eukaryota</taxon>
        <taxon>Metazoa</taxon>
        <taxon>Ecdysozoa</taxon>
        <taxon>Nematoda</taxon>
        <taxon>Enoplea</taxon>
        <taxon>Dorylaimia</taxon>
        <taxon>Trichinellida</taxon>
        <taxon>Trichinellidae</taxon>
        <taxon>Trichinella</taxon>
    </lineage>
</organism>
<evidence type="ECO:0000313" key="3">
    <source>
        <dbReference type="EMBL" id="KRZ47612.1"/>
    </source>
</evidence>
<feature type="region of interest" description="Disordered" evidence="1">
    <location>
        <begin position="38"/>
        <end position="82"/>
    </location>
</feature>
<name>A0A0V1KKV1_9BILA</name>
<reference evidence="3 4" key="1">
    <citation type="submission" date="2015-05" db="EMBL/GenBank/DDBJ databases">
        <title>Evolution of Trichinella species and genotypes.</title>
        <authorList>
            <person name="Korhonen P.K."/>
            <person name="Edoardo P."/>
            <person name="Giuseppe L.R."/>
            <person name="Gasser R.B."/>
        </authorList>
    </citation>
    <scope>NUCLEOTIDE SEQUENCE [LARGE SCALE GENOMIC DNA]</scope>
    <source>
        <strain evidence="3">ISS10</strain>
    </source>
</reference>
<evidence type="ECO:0000256" key="1">
    <source>
        <dbReference type="SAM" id="MobiDB-lite"/>
    </source>
</evidence>
<dbReference type="Proteomes" id="UP000054721">
    <property type="component" value="Unassembled WGS sequence"/>
</dbReference>
<proteinExistence type="predicted"/>
<keyword evidence="2" id="KW-1133">Transmembrane helix</keyword>
<dbReference type="AlphaFoldDB" id="A0A0V1KKV1"/>
<evidence type="ECO:0000313" key="4">
    <source>
        <dbReference type="Proteomes" id="UP000054721"/>
    </source>
</evidence>
<dbReference type="EMBL" id="JYDW01000651">
    <property type="protein sequence ID" value="KRZ47612.1"/>
    <property type="molecule type" value="Genomic_DNA"/>
</dbReference>
<keyword evidence="4" id="KW-1185">Reference proteome</keyword>
<protein>
    <submittedName>
        <fullName evidence="3">Uncharacterized protein</fullName>
    </submittedName>
</protein>
<keyword evidence="2" id="KW-0472">Membrane</keyword>
<gene>
    <name evidence="3" type="ORF">T02_8727</name>
</gene>
<keyword evidence="2" id="KW-0812">Transmembrane</keyword>
<feature type="transmembrane region" description="Helical" evidence="2">
    <location>
        <begin position="20"/>
        <end position="36"/>
    </location>
</feature>